<evidence type="ECO:0000313" key="2">
    <source>
        <dbReference type="EMBL" id="GEU64337.1"/>
    </source>
</evidence>
<accession>A0A6L2LTT0</accession>
<reference evidence="2" key="1">
    <citation type="journal article" date="2019" name="Sci. Rep.">
        <title>Draft genome of Tanacetum cinerariifolium, the natural source of mosquito coil.</title>
        <authorList>
            <person name="Yamashiro T."/>
            <person name="Shiraishi A."/>
            <person name="Satake H."/>
            <person name="Nakayama K."/>
        </authorList>
    </citation>
    <scope>NUCLEOTIDE SEQUENCE</scope>
</reference>
<dbReference type="PANTHER" id="PTHR42648">
    <property type="entry name" value="TRANSPOSASE, PUTATIVE-RELATED"/>
    <property type="match status" value="1"/>
</dbReference>
<feature type="compositionally biased region" description="Basic residues" evidence="1">
    <location>
        <begin position="128"/>
        <end position="137"/>
    </location>
</feature>
<gene>
    <name evidence="2" type="ORF">Tci_036315</name>
</gene>
<dbReference type="PANTHER" id="PTHR42648:SF28">
    <property type="entry name" value="TRANSPOSON-ENCODED PROTEIN WITH RIBONUCLEASE H-LIKE AND RETROVIRUS ZINC FINGER-LIKE DOMAINS"/>
    <property type="match status" value="1"/>
</dbReference>
<dbReference type="Pfam" id="PF14223">
    <property type="entry name" value="Retrotran_gag_2"/>
    <property type="match status" value="1"/>
</dbReference>
<name>A0A6L2LTT0_TANCI</name>
<feature type="region of interest" description="Disordered" evidence="1">
    <location>
        <begin position="118"/>
        <end position="142"/>
    </location>
</feature>
<dbReference type="InterPro" id="IPR039537">
    <property type="entry name" value="Retrotran_Ty1/copia-like"/>
</dbReference>
<comment type="caution">
    <text evidence="2">The sequence shown here is derived from an EMBL/GenBank/DDBJ whole genome shotgun (WGS) entry which is preliminary data.</text>
</comment>
<sequence>MRVWSKLKTLYMTNSLANKLYIKKKLYTFYMLAGRKISEHIDKFNIIVLDLENIEVKFKDEDLALLLLTSLPASYEHFVDTLLYGREELILEDVLAALNLKEIKEGYKAKGDNGKGLYVRGRADRRDSHHSRGKSRSKSQGGRLKCYIFQSEDHLKRNCLKNNRKKSTGYVNKDDQPGSSGSTYDDSKVMMVMSVEALLYWIIESGCAYHITPRIRRDNCVYSLDGHAVAGELNASVEEKDSLAQSGLPKTFWVEATCTAAYLINRSPSTAIAKKTPMDMWSGHPSDYGILKIFGCVAYSHVKHGKLEQRAVKCVLLRYPDGVKGDKREVSSSSSARSGGNRLKKKRKECGDTNYNGLEVAMVFNEGNTKEEKSEIKNKIGKRSVTKAREVARKIGVGLGENNKGISNVYKKQYDVGSECNRFFWFRYDNEGEAANSKCNVNMEQVKEIGIMIGVSWVAAEMEKERVKGRDSIIVEGTKEACRDSNTGRKFTRVSDDGINFSKLDQFLLNDEFNNLWGSLYVIALDRKLFDHCLIMLKDVDLDFGPKPFCVFNVWMDESDLYHVVEEAWKKAANGLNTIVNEVVEKGIFRGAFMGTNNVTVSHLQYADDTFFGVDFRRWQKKMHFLLSSISVVYVLITPLPKDGGDNPTREQVRKRAKWDNDDYVCRVGQLLRIKESLRMQDSDKPKSNNVVGPLVFNMVEHKNSSRLTISPNVEVFFDLPNVDVLDEDDSLFDFKIFDGEEVATSSSDPEIRQLAIKDEFGFVIHLEFDCINLRFGEDRPVISVSSIIVGIIPLYPFFFNHTYGLLFLAMDCPWVDPSGFGWIIGLIPNRNHLMTSSTS</sequence>
<proteinExistence type="predicted"/>
<organism evidence="2">
    <name type="scientific">Tanacetum cinerariifolium</name>
    <name type="common">Dalmatian daisy</name>
    <name type="synonym">Chrysanthemum cinerariifolium</name>
    <dbReference type="NCBI Taxonomy" id="118510"/>
    <lineage>
        <taxon>Eukaryota</taxon>
        <taxon>Viridiplantae</taxon>
        <taxon>Streptophyta</taxon>
        <taxon>Embryophyta</taxon>
        <taxon>Tracheophyta</taxon>
        <taxon>Spermatophyta</taxon>
        <taxon>Magnoliopsida</taxon>
        <taxon>eudicotyledons</taxon>
        <taxon>Gunneridae</taxon>
        <taxon>Pentapetalae</taxon>
        <taxon>asterids</taxon>
        <taxon>campanulids</taxon>
        <taxon>Asterales</taxon>
        <taxon>Asteraceae</taxon>
        <taxon>Asteroideae</taxon>
        <taxon>Anthemideae</taxon>
        <taxon>Anthemidinae</taxon>
        <taxon>Tanacetum</taxon>
    </lineage>
</organism>
<protein>
    <submittedName>
        <fullName evidence="2">Retrovirus-related Pol polyprotein from transposon TNT 1-94</fullName>
    </submittedName>
</protein>
<feature type="region of interest" description="Disordered" evidence="1">
    <location>
        <begin position="325"/>
        <end position="349"/>
    </location>
</feature>
<dbReference type="EMBL" id="BKCJ010005002">
    <property type="protein sequence ID" value="GEU64337.1"/>
    <property type="molecule type" value="Genomic_DNA"/>
</dbReference>
<dbReference type="AlphaFoldDB" id="A0A6L2LTT0"/>
<evidence type="ECO:0000256" key="1">
    <source>
        <dbReference type="SAM" id="MobiDB-lite"/>
    </source>
</evidence>